<comment type="catalytic activity">
    <reaction evidence="9 12">
        <text>tRNA(Pro) + L-proline + ATP = L-prolyl-tRNA(Pro) + AMP + diphosphate</text>
        <dbReference type="Rhea" id="RHEA:14305"/>
        <dbReference type="Rhea" id="RHEA-COMP:9700"/>
        <dbReference type="Rhea" id="RHEA-COMP:9702"/>
        <dbReference type="ChEBI" id="CHEBI:30616"/>
        <dbReference type="ChEBI" id="CHEBI:33019"/>
        <dbReference type="ChEBI" id="CHEBI:60039"/>
        <dbReference type="ChEBI" id="CHEBI:78442"/>
        <dbReference type="ChEBI" id="CHEBI:78532"/>
        <dbReference type="ChEBI" id="CHEBI:456215"/>
        <dbReference type="EC" id="6.1.1.15"/>
    </reaction>
</comment>
<name>A0A919YMH1_9BACL</name>
<accession>A0A919YMH1</accession>
<evidence type="ECO:0000256" key="7">
    <source>
        <dbReference type="ARBA" id="ARBA00022917"/>
    </source>
</evidence>
<dbReference type="EC" id="6.1.1.15" evidence="12"/>
<sequence length="570" mass="64148">MYQSRLFLSTLRESPADAEIASHQLMLKAGFIRQLASGVYSYMPLGLRVLRKIEHIVREEMDRAGAQEMLMPVIQPAELWKESGRYDVYGPELIRFTDRHQREFALGPTHEEVITSIARHEINSYRKLPVILYQIQTKFRDERRPRFGLLRTREFLMKDAYSFDQDWEGLDVAYRAMYDAYHAIFTRLELDYRAVEADGGAIGGEGGTHEFMALAEIGEDTIAACNHCQYAANLEKAEAVTEQAGVDSEQVPPSPAIERIYTPDVCTIAQLQQFLHIEAKQIIKTMLFMVDGRPVAVAVRGDYELNELKIKNYLTALNIELADGSAIAANASAAGYIGPIGLTIPLLVDYSVLAVTDGVAGANEQNHHFKHIHAMRDLDLTHVADFRNVIEDDLCPRCQTGKLTFHRGIELGHIFKLGTKYSESLSAAFLDQSGKAKSIIMGCYGIGISRILAAIVEQRHSEQGVVWPKEITPYQVHIIVISYDDELQKQLVQGLHQRLLQLDIEVLIDDRAERAGVKFKDADLIGIPYRLIVGKDAADGKVEWFDRTTNSKEVLATEAVLEQLKRIYCP</sequence>
<dbReference type="SUPFAM" id="SSF52954">
    <property type="entry name" value="Class II aaRS ABD-related"/>
    <property type="match status" value="1"/>
</dbReference>
<dbReference type="Gene3D" id="3.40.50.800">
    <property type="entry name" value="Anticodon-binding domain"/>
    <property type="match status" value="1"/>
</dbReference>
<dbReference type="FunFam" id="3.30.930.10:FF:000066">
    <property type="entry name" value="Proline--tRNA ligase"/>
    <property type="match status" value="1"/>
</dbReference>
<dbReference type="GO" id="GO:0006433">
    <property type="term" value="P:prolyl-tRNA aminoacylation"/>
    <property type="evidence" value="ECO:0007669"/>
    <property type="project" value="UniProtKB-UniRule"/>
</dbReference>
<organism evidence="14 15">
    <name type="scientific">Paenibacillus montaniterrae</name>
    <dbReference type="NCBI Taxonomy" id="429341"/>
    <lineage>
        <taxon>Bacteria</taxon>
        <taxon>Bacillati</taxon>
        <taxon>Bacillota</taxon>
        <taxon>Bacilli</taxon>
        <taxon>Bacillales</taxon>
        <taxon>Paenibacillaceae</taxon>
        <taxon>Paenibacillus</taxon>
    </lineage>
</organism>
<dbReference type="Pfam" id="PF03129">
    <property type="entry name" value="HGTP_anticodon"/>
    <property type="match status" value="1"/>
</dbReference>
<dbReference type="SUPFAM" id="SSF55681">
    <property type="entry name" value="Class II aaRS and biotin synthetases"/>
    <property type="match status" value="1"/>
</dbReference>
<dbReference type="GO" id="GO:0016740">
    <property type="term" value="F:transferase activity"/>
    <property type="evidence" value="ECO:0007669"/>
    <property type="project" value="UniProtKB-ARBA"/>
</dbReference>
<evidence type="ECO:0000256" key="1">
    <source>
        <dbReference type="ARBA" id="ARBA00004496"/>
    </source>
</evidence>
<comment type="subunit">
    <text evidence="2 12">Homodimer.</text>
</comment>
<dbReference type="Gene3D" id="3.30.930.10">
    <property type="entry name" value="Bira Bifunctional Protein, Domain 2"/>
    <property type="match status" value="2"/>
</dbReference>
<dbReference type="GO" id="GO:0140096">
    <property type="term" value="F:catalytic activity, acting on a protein"/>
    <property type="evidence" value="ECO:0007669"/>
    <property type="project" value="UniProtKB-ARBA"/>
</dbReference>
<evidence type="ECO:0000256" key="6">
    <source>
        <dbReference type="ARBA" id="ARBA00022840"/>
    </source>
</evidence>
<dbReference type="InterPro" id="IPR045864">
    <property type="entry name" value="aa-tRNA-synth_II/BPL/LPL"/>
</dbReference>
<dbReference type="InterPro" id="IPR033730">
    <property type="entry name" value="ProRS_core_prok"/>
</dbReference>
<evidence type="ECO:0000256" key="10">
    <source>
        <dbReference type="ARBA" id="ARBA00053664"/>
    </source>
</evidence>
<dbReference type="CDD" id="cd00779">
    <property type="entry name" value="ProRS_core_prok"/>
    <property type="match status" value="1"/>
</dbReference>
<keyword evidence="6 12" id="KW-0067">ATP-binding</keyword>
<keyword evidence="4 12" id="KW-0436">Ligase</keyword>
<dbReference type="GO" id="GO:0002161">
    <property type="term" value="F:aminoacyl-tRNA deacylase activity"/>
    <property type="evidence" value="ECO:0007669"/>
    <property type="project" value="InterPro"/>
</dbReference>
<evidence type="ECO:0000256" key="2">
    <source>
        <dbReference type="ARBA" id="ARBA00011738"/>
    </source>
</evidence>
<dbReference type="PANTHER" id="PTHR42753:SF2">
    <property type="entry name" value="PROLINE--TRNA LIGASE"/>
    <property type="match status" value="1"/>
</dbReference>
<comment type="function">
    <text evidence="10 12">Catalyzes the attachment of proline to tRNA(Pro) in a two-step reaction: proline is first activated by ATP to form Pro-AMP and then transferred to the acceptor end of tRNA(Pro). As ProRS can inadvertently accommodate and process non-cognate amino acids such as alanine and cysteine, to avoid such errors it has two additional distinct editing activities against alanine. One activity is designated as 'pretransfer' editing and involves the tRNA(Pro)-independent hydrolysis of activated Ala-AMP. The other activity is designated 'posttransfer' editing and involves deacylation of mischarged Ala-tRNA(Pro). The misacylated Cys-tRNA(Pro) is not edited by ProRS.</text>
</comment>
<evidence type="ECO:0000256" key="8">
    <source>
        <dbReference type="ARBA" id="ARBA00023146"/>
    </source>
</evidence>
<keyword evidence="15" id="KW-1185">Reference proteome</keyword>
<evidence type="ECO:0000256" key="11">
    <source>
        <dbReference type="ARBA" id="ARBA00060755"/>
    </source>
</evidence>
<dbReference type="AlphaFoldDB" id="A0A919YMH1"/>
<dbReference type="NCBIfam" id="TIGR00409">
    <property type="entry name" value="proS_fam_II"/>
    <property type="match status" value="1"/>
</dbReference>
<dbReference type="CDD" id="cd04334">
    <property type="entry name" value="ProRS-INS"/>
    <property type="match status" value="1"/>
</dbReference>
<evidence type="ECO:0000256" key="4">
    <source>
        <dbReference type="ARBA" id="ARBA00022598"/>
    </source>
</evidence>
<dbReference type="HAMAP" id="MF_01569">
    <property type="entry name" value="Pro_tRNA_synth_type1"/>
    <property type="match status" value="1"/>
</dbReference>
<comment type="similarity">
    <text evidence="11 12">Belongs to the class-II aminoacyl-tRNA synthetase family. ProS type 1 subfamily.</text>
</comment>
<dbReference type="InterPro" id="IPR044140">
    <property type="entry name" value="ProRS_anticodon_short"/>
</dbReference>
<proteinExistence type="inferred from homology"/>
<dbReference type="CDD" id="cd00861">
    <property type="entry name" value="ProRS_anticodon_short"/>
    <property type="match status" value="1"/>
</dbReference>
<evidence type="ECO:0000256" key="9">
    <source>
        <dbReference type="ARBA" id="ARBA00047671"/>
    </source>
</evidence>
<keyword evidence="5 12" id="KW-0547">Nucleotide-binding</keyword>
<dbReference type="GO" id="GO:0004827">
    <property type="term" value="F:proline-tRNA ligase activity"/>
    <property type="evidence" value="ECO:0007669"/>
    <property type="project" value="UniProtKB-UniRule"/>
</dbReference>
<evidence type="ECO:0000256" key="12">
    <source>
        <dbReference type="HAMAP-Rule" id="MF_01569"/>
    </source>
</evidence>
<dbReference type="RefSeq" id="WP_213512972.1">
    <property type="nucleotide sequence ID" value="NZ_BOSE01000001.1"/>
</dbReference>
<dbReference type="InterPro" id="IPR002316">
    <property type="entry name" value="Pro-tRNA-ligase_IIa"/>
</dbReference>
<reference evidence="14" key="1">
    <citation type="submission" date="2021-03" db="EMBL/GenBank/DDBJ databases">
        <title>Antimicrobial resistance genes in bacteria isolated from Japanese honey, and their potential for conferring macrolide and lincosamide resistance in the American foulbrood pathogen Paenibacillus larvae.</title>
        <authorList>
            <person name="Okamoto M."/>
            <person name="Kumagai M."/>
            <person name="Kanamori H."/>
            <person name="Takamatsu D."/>
        </authorList>
    </citation>
    <scope>NUCLEOTIDE SEQUENCE</scope>
    <source>
        <strain evidence="14">J40TS1</strain>
    </source>
</reference>
<evidence type="ECO:0000313" key="15">
    <source>
        <dbReference type="Proteomes" id="UP000683139"/>
    </source>
</evidence>
<evidence type="ECO:0000259" key="13">
    <source>
        <dbReference type="PROSITE" id="PS50862"/>
    </source>
</evidence>
<dbReference type="InterPro" id="IPR002314">
    <property type="entry name" value="aa-tRNA-synt_IIb"/>
</dbReference>
<dbReference type="Pfam" id="PF04073">
    <property type="entry name" value="tRNA_edit"/>
    <property type="match status" value="1"/>
</dbReference>
<dbReference type="InterPro" id="IPR006195">
    <property type="entry name" value="aa-tRNA-synth_II"/>
</dbReference>
<dbReference type="NCBIfam" id="NF006625">
    <property type="entry name" value="PRK09194.1"/>
    <property type="match status" value="1"/>
</dbReference>
<dbReference type="GO" id="GO:0005524">
    <property type="term" value="F:ATP binding"/>
    <property type="evidence" value="ECO:0007669"/>
    <property type="project" value="UniProtKB-UniRule"/>
</dbReference>
<comment type="domain">
    <text evidence="12">Consists of three domains: the N-terminal catalytic domain, the editing domain and the C-terminal anticodon-binding domain.</text>
</comment>
<comment type="subcellular location">
    <subcellularLocation>
        <location evidence="1 12">Cytoplasm</location>
    </subcellularLocation>
</comment>
<dbReference type="InterPro" id="IPR007214">
    <property type="entry name" value="YbaK/aa-tRNA-synth-assoc-dom"/>
</dbReference>
<dbReference type="FunFam" id="3.30.930.10:FF:000065">
    <property type="entry name" value="Proline--tRNA ligase"/>
    <property type="match status" value="1"/>
</dbReference>
<dbReference type="PROSITE" id="PS50862">
    <property type="entry name" value="AA_TRNA_LIGASE_II"/>
    <property type="match status" value="1"/>
</dbReference>
<dbReference type="Proteomes" id="UP000683139">
    <property type="component" value="Unassembled WGS sequence"/>
</dbReference>
<feature type="domain" description="Aminoacyl-transfer RNA synthetases class-II family profile" evidence="13">
    <location>
        <begin position="33"/>
        <end position="468"/>
    </location>
</feature>
<evidence type="ECO:0000313" key="14">
    <source>
        <dbReference type="EMBL" id="GIP14774.1"/>
    </source>
</evidence>
<dbReference type="Pfam" id="PF00587">
    <property type="entry name" value="tRNA-synt_2b"/>
    <property type="match status" value="1"/>
</dbReference>
<dbReference type="InterPro" id="IPR036621">
    <property type="entry name" value="Anticodon-bd_dom_sf"/>
</dbReference>
<comment type="caution">
    <text evidence="14">The sequence shown here is derived from an EMBL/GenBank/DDBJ whole genome shotgun (WGS) entry which is preliminary data.</text>
</comment>
<protein>
    <recommendedName>
        <fullName evidence="12">Proline--tRNA ligase</fullName>
        <ecNumber evidence="12">6.1.1.15</ecNumber>
    </recommendedName>
    <alternativeName>
        <fullName evidence="12">Prolyl-tRNA synthetase</fullName>
        <shortName evidence="12">ProRS</shortName>
    </alternativeName>
</protein>
<keyword evidence="3 12" id="KW-0963">Cytoplasm</keyword>
<dbReference type="InterPro" id="IPR050062">
    <property type="entry name" value="Pro-tRNA_synthetase"/>
</dbReference>
<keyword evidence="8 12" id="KW-0030">Aminoacyl-tRNA synthetase</keyword>
<dbReference type="PANTHER" id="PTHR42753">
    <property type="entry name" value="MITOCHONDRIAL RIBOSOME PROTEIN L39/PROLYL-TRNA LIGASE FAMILY MEMBER"/>
    <property type="match status" value="1"/>
</dbReference>
<evidence type="ECO:0000256" key="5">
    <source>
        <dbReference type="ARBA" id="ARBA00022741"/>
    </source>
</evidence>
<dbReference type="PRINTS" id="PR01046">
    <property type="entry name" value="TRNASYNTHPRO"/>
</dbReference>
<keyword evidence="7 12" id="KW-0648">Protein biosynthesis</keyword>
<dbReference type="InterPro" id="IPR004154">
    <property type="entry name" value="Anticodon-bd"/>
</dbReference>
<dbReference type="InterPro" id="IPR036754">
    <property type="entry name" value="YbaK/aa-tRNA-synt-asso_dom_sf"/>
</dbReference>
<evidence type="ECO:0000256" key="3">
    <source>
        <dbReference type="ARBA" id="ARBA00022490"/>
    </source>
</evidence>
<gene>
    <name evidence="14" type="primary">proS_2</name>
    <name evidence="12" type="synonym">proS</name>
    <name evidence="14" type="ORF">J40TS1_04160</name>
</gene>
<dbReference type="InterPro" id="IPR004500">
    <property type="entry name" value="Pro-tRNA-synth_IIa_bac-type"/>
</dbReference>
<dbReference type="GO" id="GO:0005829">
    <property type="term" value="C:cytosol"/>
    <property type="evidence" value="ECO:0007669"/>
    <property type="project" value="TreeGrafter"/>
</dbReference>
<dbReference type="EMBL" id="BOSE01000001">
    <property type="protein sequence ID" value="GIP14774.1"/>
    <property type="molecule type" value="Genomic_DNA"/>
</dbReference>
<dbReference type="SUPFAM" id="SSF55826">
    <property type="entry name" value="YbaK/ProRS associated domain"/>
    <property type="match status" value="1"/>
</dbReference>
<dbReference type="InterPro" id="IPR023717">
    <property type="entry name" value="Pro-tRNA-Synthase_IIa_type1"/>
</dbReference>